<evidence type="ECO:0000313" key="3">
    <source>
        <dbReference type="Proteomes" id="UP000283128"/>
    </source>
</evidence>
<keyword evidence="3" id="KW-1185">Reference proteome</keyword>
<sequence length="89" mass="9249">MCARTPGYVTAAGTTARRLIAADGVHSPVRRTLGLRRAPRRPPGPDGITPWCGAPPPYGAWDRCGRGHDAASPAVSCTSGDRRTTNAPG</sequence>
<name>A0A3S2V5Q2_9ACTN</name>
<gene>
    <name evidence="2" type="ORF">EOT10_39870</name>
</gene>
<evidence type="ECO:0000313" key="2">
    <source>
        <dbReference type="EMBL" id="RVU14995.1"/>
    </source>
</evidence>
<reference evidence="2 3" key="1">
    <citation type="submission" date="2019-01" db="EMBL/GenBank/DDBJ databases">
        <title>Genome sequences of Streptomyces and Rhizobium isolates collected from root and soil.</title>
        <authorList>
            <person name="Chhettri S."/>
            <person name="Sevigny J.L."/>
            <person name="Sen A."/>
            <person name="Ennis N."/>
            <person name="Tisa L."/>
        </authorList>
    </citation>
    <scope>NUCLEOTIDE SEQUENCE [LARGE SCALE GENOMIC DNA]</scope>
    <source>
        <strain evidence="2 3">San01</strain>
    </source>
</reference>
<dbReference type="Proteomes" id="UP000283128">
    <property type="component" value="Unassembled WGS sequence"/>
</dbReference>
<dbReference type="AlphaFoldDB" id="A0A3S2V5Q2"/>
<comment type="caution">
    <text evidence="2">The sequence shown here is derived from an EMBL/GenBank/DDBJ whole genome shotgun (WGS) entry which is preliminary data.</text>
</comment>
<feature type="region of interest" description="Disordered" evidence="1">
    <location>
        <begin position="31"/>
        <end position="52"/>
    </location>
</feature>
<organism evidence="2 3">
    <name type="scientific">Streptomyces antnestii</name>
    <dbReference type="NCBI Taxonomy" id="2494256"/>
    <lineage>
        <taxon>Bacteria</taxon>
        <taxon>Bacillati</taxon>
        <taxon>Actinomycetota</taxon>
        <taxon>Actinomycetes</taxon>
        <taxon>Kitasatosporales</taxon>
        <taxon>Streptomycetaceae</taxon>
        <taxon>Streptomyces</taxon>
    </lineage>
</organism>
<feature type="compositionally biased region" description="Basic and acidic residues" evidence="1">
    <location>
        <begin position="80"/>
        <end position="89"/>
    </location>
</feature>
<evidence type="ECO:0000256" key="1">
    <source>
        <dbReference type="SAM" id="MobiDB-lite"/>
    </source>
</evidence>
<feature type="region of interest" description="Disordered" evidence="1">
    <location>
        <begin position="67"/>
        <end position="89"/>
    </location>
</feature>
<proteinExistence type="predicted"/>
<protein>
    <submittedName>
        <fullName evidence="2">Uncharacterized protein</fullName>
    </submittedName>
</protein>
<accession>A0A3S2V5Q2</accession>
<dbReference type="EMBL" id="RZYA01000036">
    <property type="protein sequence ID" value="RVU14995.1"/>
    <property type="molecule type" value="Genomic_DNA"/>
</dbReference>